<dbReference type="OrthoDB" id="4161727at2759"/>
<dbReference type="AlphaFoldDB" id="A0A9P9I849"/>
<keyword evidence="3" id="KW-1185">Reference proteome</keyword>
<accession>A0A9P9I849</accession>
<reference evidence="2" key="1">
    <citation type="journal article" date="2021" name="Nat. Commun.">
        <title>Genetic determinants of endophytism in the Arabidopsis root mycobiome.</title>
        <authorList>
            <person name="Mesny F."/>
            <person name="Miyauchi S."/>
            <person name="Thiergart T."/>
            <person name="Pickel B."/>
            <person name="Atanasova L."/>
            <person name="Karlsson M."/>
            <person name="Huettel B."/>
            <person name="Barry K.W."/>
            <person name="Haridas S."/>
            <person name="Chen C."/>
            <person name="Bauer D."/>
            <person name="Andreopoulos W."/>
            <person name="Pangilinan J."/>
            <person name="LaButti K."/>
            <person name="Riley R."/>
            <person name="Lipzen A."/>
            <person name="Clum A."/>
            <person name="Drula E."/>
            <person name="Henrissat B."/>
            <person name="Kohler A."/>
            <person name="Grigoriev I.V."/>
            <person name="Martin F.M."/>
            <person name="Hacquard S."/>
        </authorList>
    </citation>
    <scope>NUCLEOTIDE SEQUENCE</scope>
    <source>
        <strain evidence="2">MPI-CAGE-AT-0021</strain>
    </source>
</reference>
<evidence type="ECO:0000313" key="3">
    <source>
        <dbReference type="Proteomes" id="UP000717696"/>
    </source>
</evidence>
<organism evidence="2 3">
    <name type="scientific">Dactylonectria estremocensis</name>
    <dbReference type="NCBI Taxonomy" id="1079267"/>
    <lineage>
        <taxon>Eukaryota</taxon>
        <taxon>Fungi</taxon>
        <taxon>Dikarya</taxon>
        <taxon>Ascomycota</taxon>
        <taxon>Pezizomycotina</taxon>
        <taxon>Sordariomycetes</taxon>
        <taxon>Hypocreomycetidae</taxon>
        <taxon>Hypocreales</taxon>
        <taxon>Nectriaceae</taxon>
        <taxon>Dactylonectria</taxon>
    </lineage>
</organism>
<evidence type="ECO:0000313" key="2">
    <source>
        <dbReference type="EMBL" id="KAH7110507.1"/>
    </source>
</evidence>
<name>A0A9P9I849_9HYPO</name>
<dbReference type="PANTHER" id="PTHR38166:SF1">
    <property type="entry name" value="C2H2-TYPE DOMAIN-CONTAINING PROTEIN"/>
    <property type="match status" value="1"/>
</dbReference>
<dbReference type="EMBL" id="JAGMUU010000062">
    <property type="protein sequence ID" value="KAH7110507.1"/>
    <property type="molecule type" value="Genomic_DNA"/>
</dbReference>
<dbReference type="Proteomes" id="UP000717696">
    <property type="component" value="Unassembled WGS sequence"/>
</dbReference>
<protein>
    <recommendedName>
        <fullName evidence="4">C2H2-type domain-containing protein</fullName>
    </recommendedName>
</protein>
<dbReference type="PANTHER" id="PTHR38166">
    <property type="entry name" value="C2H2-TYPE DOMAIN-CONTAINING PROTEIN-RELATED"/>
    <property type="match status" value="1"/>
</dbReference>
<comment type="caution">
    <text evidence="2">The sequence shown here is derived from an EMBL/GenBank/DDBJ whole genome shotgun (WGS) entry which is preliminary data.</text>
</comment>
<evidence type="ECO:0008006" key="4">
    <source>
        <dbReference type="Google" id="ProtNLM"/>
    </source>
</evidence>
<sequence>MHRLKEHIYRNHRRPDDLCTRCWKAFKTPDELCDHHAEPCEARPDFKLDGISAVQEREIKKRTGLQKLTEEEQWRKMYRIIFPRDSKIPNPYTRSSTQSIDKDKARDFLSHQLPNLLREGLPAILSNQSNQSQADSVEQILALIRNPVRRFLSESSSNSGDSDPQTRTGGPSGGLTEEWQTGGSTLTENVRGVGGASANDGFKVSSCPKGGPTADQSLSGLGMGDDSEGTLGIILDDAHYPSAYPTGTTGPFTRDMDSEPAPYLWGESLWNEQIVLDILPLLQDIQEDNALGGQGR</sequence>
<proteinExistence type="predicted"/>
<feature type="compositionally biased region" description="Low complexity" evidence="1">
    <location>
        <begin position="153"/>
        <end position="162"/>
    </location>
</feature>
<evidence type="ECO:0000256" key="1">
    <source>
        <dbReference type="SAM" id="MobiDB-lite"/>
    </source>
</evidence>
<feature type="compositionally biased region" description="Polar residues" evidence="1">
    <location>
        <begin position="178"/>
        <end position="188"/>
    </location>
</feature>
<feature type="region of interest" description="Disordered" evidence="1">
    <location>
        <begin position="153"/>
        <end position="216"/>
    </location>
</feature>
<gene>
    <name evidence="2" type="ORF">B0J13DRAFT_291770</name>
</gene>